<dbReference type="GO" id="GO:0005524">
    <property type="term" value="F:ATP binding"/>
    <property type="evidence" value="ECO:0007669"/>
    <property type="project" value="InterPro"/>
</dbReference>
<evidence type="ECO:0000256" key="5">
    <source>
        <dbReference type="ARBA" id="ARBA00046288"/>
    </source>
</evidence>
<keyword evidence="8" id="KW-1185">Reference proteome</keyword>
<keyword evidence="2" id="KW-0732">Signal</keyword>
<organism evidence="7 8">
    <name type="scientific">Trifolium medium</name>
    <dbReference type="NCBI Taxonomy" id="97028"/>
    <lineage>
        <taxon>Eukaryota</taxon>
        <taxon>Viridiplantae</taxon>
        <taxon>Streptophyta</taxon>
        <taxon>Embryophyta</taxon>
        <taxon>Tracheophyta</taxon>
        <taxon>Spermatophyta</taxon>
        <taxon>Magnoliopsida</taxon>
        <taxon>eudicotyledons</taxon>
        <taxon>Gunneridae</taxon>
        <taxon>Pentapetalae</taxon>
        <taxon>rosids</taxon>
        <taxon>fabids</taxon>
        <taxon>Fabales</taxon>
        <taxon>Fabaceae</taxon>
        <taxon>Papilionoideae</taxon>
        <taxon>50 kb inversion clade</taxon>
        <taxon>NPAAA clade</taxon>
        <taxon>Hologalegina</taxon>
        <taxon>IRL clade</taxon>
        <taxon>Trifolieae</taxon>
        <taxon>Trifolium</taxon>
    </lineage>
</organism>
<dbReference type="PROSITE" id="PS50011">
    <property type="entry name" value="PROTEIN_KINASE_DOM"/>
    <property type="match status" value="1"/>
</dbReference>
<dbReference type="InterPro" id="IPR000719">
    <property type="entry name" value="Prot_kinase_dom"/>
</dbReference>
<sequence length="105" mass="12444">MELNYRRKIATLSRINHKNFVNLIGYCEEEQPFSRMFILEYAPNGSLFEHLHVKEIEGLEWNERVRIIMGTAYCLQYMHHDLNPPIAHSKVNSKFIMLTDDYAAK</sequence>
<evidence type="ECO:0000313" key="8">
    <source>
        <dbReference type="Proteomes" id="UP000265520"/>
    </source>
</evidence>
<proteinExistence type="predicted"/>
<evidence type="ECO:0000256" key="1">
    <source>
        <dbReference type="ARBA" id="ARBA00022692"/>
    </source>
</evidence>
<comment type="subcellular location">
    <subcellularLocation>
        <location evidence="5">Endomembrane system</location>
        <topology evidence="5">Single-pass type I membrane protein</topology>
    </subcellularLocation>
</comment>
<keyword evidence="7" id="KW-0808">Transferase</keyword>
<dbReference type="PANTHER" id="PTHR46084">
    <property type="entry name" value="PROTEIN MALE DISCOVERER 2"/>
    <property type="match status" value="1"/>
</dbReference>
<protein>
    <submittedName>
        <fullName evidence="7">Putative LRR receptor-like serine/threonine-protein kinase</fullName>
    </submittedName>
</protein>
<dbReference type="GO" id="GO:0012505">
    <property type="term" value="C:endomembrane system"/>
    <property type="evidence" value="ECO:0007669"/>
    <property type="project" value="UniProtKB-SubCell"/>
</dbReference>
<reference evidence="7 8" key="1">
    <citation type="journal article" date="2018" name="Front. Plant Sci.">
        <title>Red Clover (Trifolium pratense) and Zigzag Clover (T. medium) - A Picture of Genomic Similarities and Differences.</title>
        <authorList>
            <person name="Dluhosova J."/>
            <person name="Istvanek J."/>
            <person name="Nedelnik J."/>
            <person name="Repkova J."/>
        </authorList>
    </citation>
    <scope>NUCLEOTIDE SEQUENCE [LARGE SCALE GENOMIC DNA]</scope>
    <source>
        <strain evidence="8">cv. 10/8</strain>
        <tissue evidence="7">Leaf</tissue>
    </source>
</reference>
<keyword evidence="3" id="KW-1133">Transmembrane helix</keyword>
<dbReference type="AlphaFoldDB" id="A0A392PCP7"/>
<comment type="caution">
    <text evidence="7">The sequence shown here is derived from an EMBL/GenBank/DDBJ whole genome shotgun (WGS) entry which is preliminary data.</text>
</comment>
<keyword evidence="7" id="KW-0418">Kinase</keyword>
<evidence type="ECO:0000256" key="3">
    <source>
        <dbReference type="ARBA" id="ARBA00022989"/>
    </source>
</evidence>
<dbReference type="PANTHER" id="PTHR46084:SF15">
    <property type="entry name" value="LRR RECEPTOR-LIKE KINASE"/>
    <property type="match status" value="1"/>
</dbReference>
<evidence type="ECO:0000259" key="6">
    <source>
        <dbReference type="PROSITE" id="PS50011"/>
    </source>
</evidence>
<dbReference type="SUPFAM" id="SSF56112">
    <property type="entry name" value="Protein kinase-like (PK-like)"/>
    <property type="match status" value="1"/>
</dbReference>
<evidence type="ECO:0000256" key="2">
    <source>
        <dbReference type="ARBA" id="ARBA00022729"/>
    </source>
</evidence>
<dbReference type="Proteomes" id="UP000265520">
    <property type="component" value="Unassembled WGS sequence"/>
</dbReference>
<keyword evidence="4" id="KW-0472">Membrane</keyword>
<dbReference type="GO" id="GO:0004672">
    <property type="term" value="F:protein kinase activity"/>
    <property type="evidence" value="ECO:0007669"/>
    <property type="project" value="InterPro"/>
</dbReference>
<dbReference type="Pfam" id="PF07714">
    <property type="entry name" value="PK_Tyr_Ser-Thr"/>
    <property type="match status" value="1"/>
</dbReference>
<feature type="domain" description="Protein kinase" evidence="6">
    <location>
        <begin position="1"/>
        <end position="105"/>
    </location>
</feature>
<keyword evidence="1" id="KW-0812">Transmembrane</keyword>
<dbReference type="InterPro" id="IPR011009">
    <property type="entry name" value="Kinase-like_dom_sf"/>
</dbReference>
<accession>A0A392PCP7</accession>
<dbReference type="EMBL" id="LXQA010073083">
    <property type="protein sequence ID" value="MCI09554.1"/>
    <property type="molecule type" value="Genomic_DNA"/>
</dbReference>
<dbReference type="Gene3D" id="1.10.510.10">
    <property type="entry name" value="Transferase(Phosphotransferase) domain 1"/>
    <property type="match status" value="1"/>
</dbReference>
<dbReference type="InterPro" id="IPR001245">
    <property type="entry name" value="Ser-Thr/Tyr_kinase_cat_dom"/>
</dbReference>
<evidence type="ECO:0000256" key="4">
    <source>
        <dbReference type="ARBA" id="ARBA00023136"/>
    </source>
</evidence>
<keyword evidence="7" id="KW-0675">Receptor</keyword>
<evidence type="ECO:0000313" key="7">
    <source>
        <dbReference type="EMBL" id="MCI09554.1"/>
    </source>
</evidence>
<feature type="non-terminal residue" evidence="7">
    <location>
        <position position="105"/>
    </location>
</feature>
<name>A0A392PCP7_9FABA</name>